<keyword evidence="2" id="KW-0597">Phosphoprotein</keyword>
<dbReference type="InterPro" id="IPR020802">
    <property type="entry name" value="TesA-like"/>
</dbReference>
<dbReference type="GO" id="GO:0005737">
    <property type="term" value="C:cytoplasm"/>
    <property type="evidence" value="ECO:0007669"/>
    <property type="project" value="TreeGrafter"/>
</dbReference>
<sequence length="1355" mass="147680">MSSSNQKTGTIGDLPALRPTLPEMLLHQTATRPDDLAVIADDQALTFAELTGRAAHLAERLRSAGAGPDDLVGLYLSPSAGQVTATWGALLAGAAYVPLAPDYPEDRVSYMIANSRPAAIVTEPALRAELADLLPHDLPVIALDDAVTATATPPRVHPAEADAAYVIYTSGTTGRPKGVVVEHAAIANQMLWLRDEMGIDPSRTILRKTPVSFDAAQWETLALAVGTRVVVGAPGVHRDPSGLIESIIEHGVTDLQCVPTLLQALVDDELFERCTSLRAVFSGGEALSKRLAARFRQVLPDCRLVNLYGPTECTINASSHVVTARSLEGEQPSVPIGRPVADTTFHVLDAQHAPVADGVVGELHIGGVQLARGYLDRPEETEARFGHVTIDGTARRLYRTGDLVTRDADGVFHFVGRVDNQVKLRGHRIELDEVRVAIENHDWVKNAAVLVRPDDRTGSQHLVACVELNPREAALMDQGNHGAHHQSKKGRVQVRAQLANLGLRDDDPGASTFPLPGKYGTAAQRRRAFARKTYRFFEGGPLTASDVLDLLHHDVDPDRPSTRVEDVDPVRLGAVLRNFGQFHSDQRILPKYAYASPGALYATQLYVEVAGIPGLPSGIHYHHPVRHELVLVAPVGEPAVGPRLRVHLLGKRSAIEAVYRNNVLEVLRIEAGHMLGLFDEVLPEEGLGLGATTFDPAVPRLLHASEDHHYLGGYDVVPFAERVDPGPLDTYVQAHPDRIADLAAGQYRYEDGGLRRISDALVLRKHVIAINQQVYDRADLGISLISRSDDPATAYVDLGRRLQRLQLNPFGIGFMSSGYSSETGNDLPSARRITSVLRESGLPSGPSYFFLGGRISPEQIASEGMKEDAVHTMGPAEMIKQDIAKFLPRHMIPGRVVVLDELPHTANGKVDLRALETSAEVVAGQSERVVVAPRTPAEHQVAAAWAKVMKTDDVSVLDDFFESGGNSLLAVLLVQEVNRSANVTLPIQLIFDEPTVEGLARRVDRIAEEAVSRLVALQPKGSGRPVVCWPGLGGYPMNLKPLARAMGADRPFYGVQAAGINPGEEPDGTVADMARHDVALIKQVQPTGPYTLWGYSFGARVAFEVAYQLEQRGDTVDQLVLIAPGSPVQRERPADGVGPYGDPAFVRLLYSVFAGRLTGADADDCVARVRGEADFVDFVSARFPGLDEGTVRRIVTIVRLSYSFRYTFEEMLHRRVQAPITILKVRGDDYSFLEEAVDSLPRPPEVVELDFDHYSVLRSPDVEQLAAVIRDRTRTPEEGIHMPHVSIKHFPVQLSSEKQDRLVDAISTAVQQAFGVDSDAISIAMEPVRASDWKAEVYEPEIEGRRHLLAKTPRY</sequence>
<dbReference type="SUPFAM" id="SSF53474">
    <property type="entry name" value="alpha/beta-Hydrolases"/>
    <property type="match status" value="1"/>
</dbReference>
<dbReference type="SUPFAM" id="SSF55331">
    <property type="entry name" value="Tautomerase/MIF"/>
    <property type="match status" value="1"/>
</dbReference>
<dbReference type="PROSITE" id="PS00012">
    <property type="entry name" value="PHOSPHOPANTETHEINE"/>
    <property type="match status" value="1"/>
</dbReference>
<keyword evidence="5" id="KW-1185">Reference proteome</keyword>
<dbReference type="Gene3D" id="1.10.1200.10">
    <property type="entry name" value="ACP-like"/>
    <property type="match status" value="1"/>
</dbReference>
<dbReference type="PANTHER" id="PTHR45527">
    <property type="entry name" value="NONRIBOSOMAL PEPTIDE SYNTHETASE"/>
    <property type="match status" value="1"/>
</dbReference>
<accession>A0A543JR68</accession>
<dbReference type="PANTHER" id="PTHR45527:SF1">
    <property type="entry name" value="FATTY ACID SYNTHASE"/>
    <property type="match status" value="1"/>
</dbReference>
<dbReference type="InterPro" id="IPR001031">
    <property type="entry name" value="Thioesterase"/>
</dbReference>
<dbReference type="SUPFAM" id="SSF56801">
    <property type="entry name" value="Acetyl-CoA synthetase-like"/>
    <property type="match status" value="1"/>
</dbReference>
<organism evidence="4 5">
    <name type="scientific">Saccharothrix saharensis</name>
    <dbReference type="NCBI Taxonomy" id="571190"/>
    <lineage>
        <taxon>Bacteria</taxon>
        <taxon>Bacillati</taxon>
        <taxon>Actinomycetota</taxon>
        <taxon>Actinomycetes</taxon>
        <taxon>Pseudonocardiales</taxon>
        <taxon>Pseudonocardiaceae</taxon>
        <taxon>Saccharothrix</taxon>
    </lineage>
</organism>
<dbReference type="GO" id="GO:0031177">
    <property type="term" value="F:phosphopantetheine binding"/>
    <property type="evidence" value="ECO:0007669"/>
    <property type="project" value="InterPro"/>
</dbReference>
<evidence type="ECO:0000313" key="4">
    <source>
        <dbReference type="EMBL" id="TQM85318.1"/>
    </source>
</evidence>
<dbReference type="Pfam" id="PF00550">
    <property type="entry name" value="PP-binding"/>
    <property type="match status" value="1"/>
</dbReference>
<dbReference type="PROSITE" id="PS00455">
    <property type="entry name" value="AMP_BINDING"/>
    <property type="match status" value="1"/>
</dbReference>
<proteinExistence type="predicted"/>
<protein>
    <submittedName>
        <fullName evidence="4">Amino acid adenylation domain-containing protein</fullName>
    </submittedName>
</protein>
<dbReference type="InterPro" id="IPR036736">
    <property type="entry name" value="ACP-like_sf"/>
</dbReference>
<dbReference type="InterPro" id="IPR009081">
    <property type="entry name" value="PP-bd_ACP"/>
</dbReference>
<reference evidence="4 5" key="1">
    <citation type="submission" date="2019-06" db="EMBL/GenBank/DDBJ databases">
        <title>Sequencing the genomes of 1000 actinobacteria strains.</title>
        <authorList>
            <person name="Klenk H.-P."/>
        </authorList>
    </citation>
    <scope>NUCLEOTIDE SEQUENCE [LARGE SCALE GENOMIC DNA]</scope>
    <source>
        <strain evidence="4 5">DSM 45456</strain>
    </source>
</reference>
<dbReference type="Gene3D" id="3.40.50.980">
    <property type="match status" value="2"/>
</dbReference>
<dbReference type="InterPro" id="IPR006162">
    <property type="entry name" value="Ppantetheine_attach_site"/>
</dbReference>
<dbReference type="RefSeq" id="WP_141983372.1">
    <property type="nucleotide sequence ID" value="NZ_VFPP01000001.1"/>
</dbReference>
<dbReference type="PROSITE" id="PS50075">
    <property type="entry name" value="CARRIER"/>
    <property type="match status" value="1"/>
</dbReference>
<dbReference type="InterPro" id="IPR020845">
    <property type="entry name" value="AMP-binding_CS"/>
</dbReference>
<feature type="domain" description="Carrier" evidence="3">
    <location>
        <begin position="932"/>
        <end position="1007"/>
    </location>
</feature>
<dbReference type="SUPFAM" id="SSF47336">
    <property type="entry name" value="ACP-like"/>
    <property type="match status" value="1"/>
</dbReference>
<dbReference type="InterPro" id="IPR029058">
    <property type="entry name" value="AB_hydrolase_fold"/>
</dbReference>
<dbReference type="SMART" id="SM00824">
    <property type="entry name" value="PKS_TE"/>
    <property type="match status" value="1"/>
</dbReference>
<dbReference type="InterPro" id="IPR014347">
    <property type="entry name" value="Tautomerase/MIF_sf"/>
</dbReference>
<comment type="caution">
    <text evidence="4">The sequence shown here is derived from an EMBL/GenBank/DDBJ whole genome shotgun (WGS) entry which is preliminary data.</text>
</comment>
<evidence type="ECO:0000256" key="1">
    <source>
        <dbReference type="ARBA" id="ARBA00022450"/>
    </source>
</evidence>
<dbReference type="Gene3D" id="2.30.38.10">
    <property type="entry name" value="Luciferase, Domain 3"/>
    <property type="match status" value="1"/>
</dbReference>
<dbReference type="SMART" id="SM00823">
    <property type="entry name" value="PKS_PP"/>
    <property type="match status" value="1"/>
</dbReference>
<dbReference type="NCBIfam" id="TIGR01733">
    <property type="entry name" value="AA-adenyl-dom"/>
    <property type="match status" value="1"/>
</dbReference>
<keyword evidence="1" id="KW-0596">Phosphopantetheine</keyword>
<dbReference type="Gene3D" id="3.30.300.30">
    <property type="match status" value="2"/>
</dbReference>
<dbReference type="EMBL" id="VFPP01000001">
    <property type="protein sequence ID" value="TQM85318.1"/>
    <property type="molecule type" value="Genomic_DNA"/>
</dbReference>
<dbReference type="CDD" id="cd02142">
    <property type="entry name" value="McbC_SagB-like_oxidoreductase"/>
    <property type="match status" value="1"/>
</dbReference>
<dbReference type="InterPro" id="IPR010071">
    <property type="entry name" value="AA_adenyl_dom"/>
</dbReference>
<dbReference type="InterPro" id="IPR020806">
    <property type="entry name" value="PKS_PP-bd"/>
</dbReference>
<dbReference type="Gene3D" id="3.40.109.10">
    <property type="entry name" value="NADH Oxidase"/>
    <property type="match status" value="1"/>
</dbReference>
<dbReference type="InterPro" id="IPR000873">
    <property type="entry name" value="AMP-dep_synth/lig_dom"/>
</dbReference>
<evidence type="ECO:0000256" key="2">
    <source>
        <dbReference type="ARBA" id="ARBA00022553"/>
    </source>
</evidence>
<dbReference type="Pfam" id="PF00501">
    <property type="entry name" value="AMP-binding"/>
    <property type="match status" value="1"/>
</dbReference>
<name>A0A543JR68_9PSEU</name>
<dbReference type="Pfam" id="PF00975">
    <property type="entry name" value="Thioesterase"/>
    <property type="match status" value="1"/>
</dbReference>
<dbReference type="GO" id="GO:0043041">
    <property type="term" value="P:amino acid activation for nonribosomal peptide biosynthetic process"/>
    <property type="evidence" value="ECO:0007669"/>
    <property type="project" value="TreeGrafter"/>
</dbReference>
<dbReference type="OrthoDB" id="2472181at2"/>
<dbReference type="Gene3D" id="3.30.429.10">
    <property type="entry name" value="Macrophage Migration Inhibitory Factor"/>
    <property type="match status" value="1"/>
</dbReference>
<dbReference type="Gene3D" id="3.40.50.1820">
    <property type="entry name" value="alpha/beta hydrolase"/>
    <property type="match status" value="1"/>
</dbReference>
<dbReference type="GO" id="GO:0044550">
    <property type="term" value="P:secondary metabolite biosynthetic process"/>
    <property type="evidence" value="ECO:0007669"/>
    <property type="project" value="TreeGrafter"/>
</dbReference>
<dbReference type="InterPro" id="IPR000415">
    <property type="entry name" value="Nitroreductase-like"/>
</dbReference>
<dbReference type="CDD" id="cd05930">
    <property type="entry name" value="A_NRPS"/>
    <property type="match status" value="1"/>
</dbReference>
<evidence type="ECO:0000313" key="5">
    <source>
        <dbReference type="Proteomes" id="UP000316628"/>
    </source>
</evidence>
<dbReference type="GO" id="GO:0016491">
    <property type="term" value="F:oxidoreductase activity"/>
    <property type="evidence" value="ECO:0007669"/>
    <property type="project" value="InterPro"/>
</dbReference>
<gene>
    <name evidence="4" type="ORF">FHX81_7797</name>
</gene>
<evidence type="ECO:0000259" key="3">
    <source>
        <dbReference type="PROSITE" id="PS50075"/>
    </source>
</evidence>
<dbReference type="InterPro" id="IPR045851">
    <property type="entry name" value="AMP-bd_C_sf"/>
</dbReference>
<dbReference type="Proteomes" id="UP000316628">
    <property type="component" value="Unassembled WGS sequence"/>
</dbReference>